<feature type="transmembrane region" description="Helical" evidence="8">
    <location>
        <begin position="146"/>
        <end position="169"/>
    </location>
</feature>
<keyword evidence="5 8" id="KW-0472">Membrane</keyword>
<feature type="signal peptide" evidence="9">
    <location>
        <begin position="1"/>
        <end position="22"/>
    </location>
</feature>
<dbReference type="InterPro" id="IPR002898">
    <property type="entry name" value="MotA_ExbB_proton_chnl"/>
</dbReference>
<keyword evidence="6" id="KW-0653">Protein transport</keyword>
<feature type="transmembrane region" description="Helical" evidence="8">
    <location>
        <begin position="195"/>
        <end position="216"/>
    </location>
</feature>
<keyword evidence="12" id="KW-1185">Reference proteome</keyword>
<evidence type="ECO:0000256" key="4">
    <source>
        <dbReference type="ARBA" id="ARBA00022989"/>
    </source>
</evidence>
<evidence type="ECO:0000256" key="1">
    <source>
        <dbReference type="ARBA" id="ARBA00004651"/>
    </source>
</evidence>
<feature type="chain" id="PRO_5047294152" evidence="9">
    <location>
        <begin position="23"/>
        <end position="283"/>
    </location>
</feature>
<dbReference type="RefSeq" id="WP_264488323.1">
    <property type="nucleotide sequence ID" value="NZ_JAPDDT010000007.1"/>
</dbReference>
<evidence type="ECO:0000256" key="6">
    <source>
        <dbReference type="RuleBase" id="RU004057"/>
    </source>
</evidence>
<comment type="similarity">
    <text evidence="6">Belongs to the exbB/tolQ family.</text>
</comment>
<dbReference type="PANTHER" id="PTHR30625">
    <property type="entry name" value="PROTEIN TOLQ"/>
    <property type="match status" value="1"/>
</dbReference>
<dbReference type="PANTHER" id="PTHR30625:SF17">
    <property type="entry name" value="TOLQ-RELATED"/>
    <property type="match status" value="1"/>
</dbReference>
<evidence type="ECO:0000256" key="5">
    <source>
        <dbReference type="ARBA" id="ARBA00023136"/>
    </source>
</evidence>
<evidence type="ECO:0000313" key="11">
    <source>
        <dbReference type="EMBL" id="MCW1924215.1"/>
    </source>
</evidence>
<dbReference type="EMBL" id="JAPDDT010000007">
    <property type="protein sequence ID" value="MCW1924215.1"/>
    <property type="molecule type" value="Genomic_DNA"/>
</dbReference>
<dbReference type="Pfam" id="PF01618">
    <property type="entry name" value="MotA_ExbB"/>
    <property type="match status" value="1"/>
</dbReference>
<keyword evidence="3 8" id="KW-0812">Transmembrane</keyword>
<proteinExistence type="inferred from homology"/>
<reference evidence="11 12" key="1">
    <citation type="submission" date="2022-10" db="EMBL/GenBank/DDBJ databases">
        <title>Luteolibacter arcticus strain CCTCC AB 2014275, whole genome shotgun sequencing project.</title>
        <authorList>
            <person name="Zhao G."/>
            <person name="Shen L."/>
        </authorList>
    </citation>
    <scope>NUCLEOTIDE SEQUENCE [LARGE SCALE GENOMIC DNA]</scope>
    <source>
        <strain evidence="11 12">CCTCC AB 2014275</strain>
    </source>
</reference>
<name>A0ABT3GL52_9BACT</name>
<feature type="domain" description="MotA/TolQ/ExbB proton channel" evidence="10">
    <location>
        <begin position="103"/>
        <end position="228"/>
    </location>
</feature>
<gene>
    <name evidence="11" type="ORF">OKA05_16735</name>
</gene>
<comment type="subcellular location">
    <subcellularLocation>
        <location evidence="1">Cell membrane</location>
        <topology evidence="1">Multi-pass membrane protein</topology>
    </subcellularLocation>
    <subcellularLocation>
        <location evidence="6">Membrane</location>
        <topology evidence="6">Multi-pass membrane protein</topology>
    </subcellularLocation>
</comment>
<evidence type="ECO:0000256" key="9">
    <source>
        <dbReference type="SAM" id="SignalP"/>
    </source>
</evidence>
<feature type="region of interest" description="Disordered" evidence="7">
    <location>
        <begin position="248"/>
        <end position="283"/>
    </location>
</feature>
<feature type="compositionally biased region" description="Basic and acidic residues" evidence="7">
    <location>
        <begin position="273"/>
        <end position="283"/>
    </location>
</feature>
<evidence type="ECO:0000256" key="3">
    <source>
        <dbReference type="ARBA" id="ARBA00022692"/>
    </source>
</evidence>
<keyword evidence="2" id="KW-1003">Cell membrane</keyword>
<evidence type="ECO:0000313" key="12">
    <source>
        <dbReference type="Proteomes" id="UP001320876"/>
    </source>
</evidence>
<accession>A0ABT3GL52</accession>
<keyword evidence="9" id="KW-0732">Signal</keyword>
<protein>
    <submittedName>
        <fullName evidence="11">MotA/TolQ/ExbB proton channel family protein</fullName>
    </submittedName>
</protein>
<comment type="caution">
    <text evidence="11">The sequence shown here is derived from an EMBL/GenBank/DDBJ whole genome shotgun (WGS) entry which is preliminary data.</text>
</comment>
<dbReference type="Proteomes" id="UP001320876">
    <property type="component" value="Unassembled WGS sequence"/>
</dbReference>
<keyword evidence="6" id="KW-0813">Transport</keyword>
<evidence type="ECO:0000256" key="8">
    <source>
        <dbReference type="SAM" id="Phobius"/>
    </source>
</evidence>
<keyword evidence="4 8" id="KW-1133">Transmembrane helix</keyword>
<feature type="transmembrane region" description="Helical" evidence="8">
    <location>
        <begin position="46"/>
        <end position="67"/>
    </location>
</feature>
<evidence type="ECO:0000259" key="10">
    <source>
        <dbReference type="Pfam" id="PF01618"/>
    </source>
</evidence>
<organism evidence="11 12">
    <name type="scientific">Luteolibacter arcticus</name>
    <dbReference type="NCBI Taxonomy" id="1581411"/>
    <lineage>
        <taxon>Bacteria</taxon>
        <taxon>Pseudomonadati</taxon>
        <taxon>Verrucomicrobiota</taxon>
        <taxon>Verrucomicrobiia</taxon>
        <taxon>Verrucomicrobiales</taxon>
        <taxon>Verrucomicrobiaceae</taxon>
        <taxon>Luteolibacter</taxon>
    </lineage>
</organism>
<dbReference type="InterPro" id="IPR050790">
    <property type="entry name" value="ExbB/TolQ_transport"/>
</dbReference>
<evidence type="ECO:0000256" key="7">
    <source>
        <dbReference type="SAM" id="MobiDB-lite"/>
    </source>
</evidence>
<evidence type="ECO:0000256" key="2">
    <source>
        <dbReference type="ARBA" id="ARBA00022475"/>
    </source>
</evidence>
<sequence>MIRHTKILGAVLFAMAGLPAWSQDAPVTPPKQEMDFMEVFKAGGAMMPALAVLSVLTVVLILLYMMILRRNAVVSDRFMNQAEALIRRNDFLGLIGYCKRRNECISQITERALEFMTRNSGATFSEVRDVAEAEGSRQASLLTTRVSYLADIGAIAPMVGLLGTVIGMIKSFIQVSDGGFQGARQIAFAGGVSEALIATAAGLGIALPALVFYAFFRGKVQKLISDLEGAATHLMAILRAQVDRHNTVPAQGGGTPARRISREDFAMPTPSPLHDDRPDLHGI</sequence>